<organism evidence="2 3">
    <name type="scientific">Xanthomonas theicola</name>
    <dbReference type="NCBI Taxonomy" id="56464"/>
    <lineage>
        <taxon>Bacteria</taxon>
        <taxon>Pseudomonadati</taxon>
        <taxon>Pseudomonadota</taxon>
        <taxon>Gammaproteobacteria</taxon>
        <taxon>Lysobacterales</taxon>
        <taxon>Lysobacteraceae</taxon>
        <taxon>Xanthomonas</taxon>
    </lineage>
</organism>
<dbReference type="Proteomes" id="UP000239898">
    <property type="component" value="Unassembled WGS sequence"/>
</dbReference>
<dbReference type="RefSeq" id="WP_128419280.1">
    <property type="nucleotide sequence ID" value="NZ_CP049017.1"/>
</dbReference>
<evidence type="ECO:0000313" key="3">
    <source>
        <dbReference type="Proteomes" id="UP000239898"/>
    </source>
</evidence>
<keyword evidence="1" id="KW-1133">Transmembrane helix</keyword>
<comment type="caution">
    <text evidence="2">The sequence shown here is derived from an EMBL/GenBank/DDBJ whole genome shotgun (WGS) entry which is preliminary data.</text>
</comment>
<evidence type="ECO:0000313" key="2">
    <source>
        <dbReference type="EMBL" id="PPT92428.1"/>
    </source>
</evidence>
<keyword evidence="1" id="KW-0812">Transmembrane</keyword>
<reference evidence="2 3" key="1">
    <citation type="submission" date="2016-08" db="EMBL/GenBank/DDBJ databases">
        <title>Evolution of the type three secretion system and type three effector repertoires in Xanthomonas.</title>
        <authorList>
            <person name="Merda D."/>
            <person name="Briand M."/>
            <person name="Bosis E."/>
            <person name="Rousseau C."/>
            <person name="Portier P."/>
            <person name="Jacques M.-A."/>
            <person name="Fischer-Le Saux M."/>
        </authorList>
    </citation>
    <scope>NUCLEOTIDE SEQUENCE [LARGE SCALE GENOMIC DNA]</scope>
    <source>
        <strain evidence="2 3">CFBP 4691</strain>
    </source>
</reference>
<accession>A0A2S6ZJK1</accession>
<feature type="transmembrane region" description="Helical" evidence="1">
    <location>
        <begin position="124"/>
        <end position="149"/>
    </location>
</feature>
<keyword evidence="1" id="KW-0472">Membrane</keyword>
<dbReference type="OrthoDB" id="5987270at2"/>
<evidence type="ECO:0008006" key="4">
    <source>
        <dbReference type="Google" id="ProtNLM"/>
    </source>
</evidence>
<sequence>MHDLHPDAVRELQDAIAYLKKTTGQILTYQQYQRKQFESQWQRLDQHIAALDQSARSMAGSAGRIVSDASQGIREQAKASISQGAGEAFGHLRGAMDAATHALRASVAAVADERTQLARDRKTFVWSGLACLGIGAVLAAFGVGAYSWASLKEVGQAERRLAHLRALDGVEAAPCGDGYCASVDLKAKVSQGGKTYYRIKPRHAD</sequence>
<evidence type="ECO:0000256" key="1">
    <source>
        <dbReference type="SAM" id="Phobius"/>
    </source>
</evidence>
<name>A0A2S6ZJK1_9XANT</name>
<gene>
    <name evidence="2" type="ORF">XthCFBP4691_04265</name>
</gene>
<dbReference type="EMBL" id="MIGX01000010">
    <property type="protein sequence ID" value="PPT92428.1"/>
    <property type="molecule type" value="Genomic_DNA"/>
</dbReference>
<protein>
    <recommendedName>
        <fullName evidence="4">Relaxation protein</fullName>
    </recommendedName>
</protein>
<proteinExistence type="predicted"/>
<dbReference type="AlphaFoldDB" id="A0A2S6ZJK1"/>
<keyword evidence="3" id="KW-1185">Reference proteome</keyword>